<dbReference type="GO" id="GO:0003700">
    <property type="term" value="F:DNA-binding transcription factor activity"/>
    <property type="evidence" value="ECO:0007669"/>
    <property type="project" value="InterPro"/>
</dbReference>
<dbReference type="STRING" id="1302689.RG47T_0209"/>
<evidence type="ECO:0000256" key="3">
    <source>
        <dbReference type="ARBA" id="ARBA00023163"/>
    </source>
</evidence>
<dbReference type="PRINTS" id="PR00032">
    <property type="entry name" value="HTHARAC"/>
</dbReference>
<feature type="domain" description="HTH araC/xylS-type" evidence="4">
    <location>
        <begin position="169"/>
        <end position="267"/>
    </location>
</feature>
<protein>
    <recommendedName>
        <fullName evidence="4">HTH araC/xylS-type domain-containing protein</fullName>
    </recommendedName>
</protein>
<dbReference type="Pfam" id="PF12833">
    <property type="entry name" value="HTH_18"/>
    <property type="match status" value="1"/>
</dbReference>
<name>A0A1Q5ZSN4_9SPHI</name>
<dbReference type="OrthoDB" id="511992at2"/>
<evidence type="ECO:0000256" key="1">
    <source>
        <dbReference type="ARBA" id="ARBA00023015"/>
    </source>
</evidence>
<accession>A0A1Q5ZSN4</accession>
<evidence type="ECO:0000256" key="2">
    <source>
        <dbReference type="ARBA" id="ARBA00023125"/>
    </source>
</evidence>
<proteinExistence type="predicted"/>
<dbReference type="AlphaFoldDB" id="A0A1Q5ZSN4"/>
<keyword evidence="2" id="KW-0238">DNA-binding</keyword>
<dbReference type="GO" id="GO:0043565">
    <property type="term" value="F:sequence-specific DNA binding"/>
    <property type="evidence" value="ECO:0007669"/>
    <property type="project" value="InterPro"/>
</dbReference>
<dbReference type="InterPro" id="IPR020449">
    <property type="entry name" value="Tscrpt_reg_AraC-type_HTH"/>
</dbReference>
<reference evidence="5 6" key="1">
    <citation type="submission" date="2016-11" db="EMBL/GenBank/DDBJ databases">
        <title>Whole Genome Sequencing of Mucilaginibacter polytrichastri RG4-7(T) isolated from the moss sample.</title>
        <authorList>
            <person name="Li Y."/>
        </authorList>
    </citation>
    <scope>NUCLEOTIDE SEQUENCE [LARGE SCALE GENOMIC DNA]</scope>
    <source>
        <strain evidence="5 6">RG4-7</strain>
    </source>
</reference>
<dbReference type="Gene3D" id="2.60.120.10">
    <property type="entry name" value="Jelly Rolls"/>
    <property type="match status" value="1"/>
</dbReference>
<comment type="caution">
    <text evidence="5">The sequence shown here is derived from an EMBL/GenBank/DDBJ whole genome shotgun (WGS) entry which is preliminary data.</text>
</comment>
<dbReference type="SMART" id="SM00342">
    <property type="entry name" value="HTH_ARAC"/>
    <property type="match status" value="1"/>
</dbReference>
<keyword evidence="3" id="KW-0804">Transcription</keyword>
<dbReference type="InterPro" id="IPR037923">
    <property type="entry name" value="HTH-like"/>
</dbReference>
<dbReference type="PANTHER" id="PTHR43280:SF2">
    <property type="entry name" value="HTH-TYPE TRANSCRIPTIONAL REGULATOR EXSA"/>
    <property type="match status" value="1"/>
</dbReference>
<dbReference type="SUPFAM" id="SSF46689">
    <property type="entry name" value="Homeodomain-like"/>
    <property type="match status" value="1"/>
</dbReference>
<evidence type="ECO:0000313" key="6">
    <source>
        <dbReference type="Proteomes" id="UP000186720"/>
    </source>
</evidence>
<evidence type="ECO:0000259" key="4">
    <source>
        <dbReference type="PROSITE" id="PS01124"/>
    </source>
</evidence>
<evidence type="ECO:0000313" key="5">
    <source>
        <dbReference type="EMBL" id="OKS84776.1"/>
    </source>
</evidence>
<dbReference type="InterPro" id="IPR014710">
    <property type="entry name" value="RmlC-like_jellyroll"/>
</dbReference>
<dbReference type="InterPro" id="IPR009057">
    <property type="entry name" value="Homeodomain-like_sf"/>
</dbReference>
<dbReference type="Gene3D" id="1.10.10.60">
    <property type="entry name" value="Homeodomain-like"/>
    <property type="match status" value="1"/>
</dbReference>
<dbReference type="InterPro" id="IPR018060">
    <property type="entry name" value="HTH_AraC"/>
</dbReference>
<keyword evidence="1" id="KW-0805">Transcription regulation</keyword>
<dbReference type="InterPro" id="IPR018062">
    <property type="entry name" value="HTH_AraC-typ_CS"/>
</dbReference>
<sequence length="267" mass="30650">MTIHPGSIFLGKNQLSRSVSGCTVALTSYNGNSSFEEWHAHQNSSISFLLNGTHQEDLFGKKYKRVPGDIKFIPAGELHRCNHYTVDARKINLDLSNILLNEMDTSADQIMNLLNDSSQAKFTLLKFYHELNDNDSPVPAAVQLMLYELLHPTRTEWQLTDKHLPNWASRLQQILHDEWNLPFDLHDLAKRIDVHPVTISRYFPLYFSATFSNYIRCIKVDKALSLIKATQLSLTEIAYSCGFADQAHFTRTFKEVTGYLPKDFRKI</sequence>
<gene>
    <name evidence="5" type="ORF">RG47T_0209</name>
</gene>
<dbReference type="Proteomes" id="UP000186720">
    <property type="component" value="Unassembled WGS sequence"/>
</dbReference>
<dbReference type="RefSeq" id="WP_074487477.1">
    <property type="nucleotide sequence ID" value="NZ_FPAM01000008.1"/>
</dbReference>
<organism evidence="5 6">
    <name type="scientific">Mucilaginibacter polytrichastri</name>
    <dbReference type="NCBI Taxonomy" id="1302689"/>
    <lineage>
        <taxon>Bacteria</taxon>
        <taxon>Pseudomonadati</taxon>
        <taxon>Bacteroidota</taxon>
        <taxon>Sphingobacteriia</taxon>
        <taxon>Sphingobacteriales</taxon>
        <taxon>Sphingobacteriaceae</taxon>
        <taxon>Mucilaginibacter</taxon>
    </lineage>
</organism>
<dbReference type="EMBL" id="MPPL01000001">
    <property type="protein sequence ID" value="OKS84776.1"/>
    <property type="molecule type" value="Genomic_DNA"/>
</dbReference>
<dbReference type="PROSITE" id="PS00041">
    <property type="entry name" value="HTH_ARAC_FAMILY_1"/>
    <property type="match status" value="1"/>
</dbReference>
<dbReference type="SUPFAM" id="SSF51215">
    <property type="entry name" value="Regulatory protein AraC"/>
    <property type="match status" value="1"/>
</dbReference>
<dbReference type="PROSITE" id="PS01124">
    <property type="entry name" value="HTH_ARAC_FAMILY_2"/>
    <property type="match status" value="1"/>
</dbReference>
<keyword evidence="6" id="KW-1185">Reference proteome</keyword>
<dbReference type="PANTHER" id="PTHR43280">
    <property type="entry name" value="ARAC-FAMILY TRANSCRIPTIONAL REGULATOR"/>
    <property type="match status" value="1"/>
</dbReference>